<evidence type="ECO:0000313" key="2">
    <source>
        <dbReference type="Proteomes" id="UP000005801"/>
    </source>
</evidence>
<keyword evidence="2" id="KW-1185">Reference proteome</keyword>
<dbReference type="RefSeq" id="WP_006969320.1">
    <property type="nucleotide sequence ID" value="NZ_ABCS01000002.1"/>
</dbReference>
<proteinExistence type="predicted"/>
<dbReference type="AlphaFoldDB" id="A6FXX1"/>
<dbReference type="Proteomes" id="UP000005801">
    <property type="component" value="Unassembled WGS sequence"/>
</dbReference>
<reference evidence="1 2" key="1">
    <citation type="submission" date="2007-06" db="EMBL/GenBank/DDBJ databases">
        <authorList>
            <person name="Shimkets L."/>
            <person name="Ferriera S."/>
            <person name="Johnson J."/>
            <person name="Kravitz S."/>
            <person name="Beeson K."/>
            <person name="Sutton G."/>
            <person name="Rogers Y.-H."/>
            <person name="Friedman R."/>
            <person name="Frazier M."/>
            <person name="Venter J.C."/>
        </authorList>
    </citation>
    <scope>NUCLEOTIDE SEQUENCE [LARGE SCALE GENOMIC DNA]</scope>
    <source>
        <strain evidence="1 2">SIR-1</strain>
    </source>
</reference>
<evidence type="ECO:0000313" key="1">
    <source>
        <dbReference type="EMBL" id="EDM81709.1"/>
    </source>
</evidence>
<protein>
    <submittedName>
        <fullName evidence="1">Uncharacterized protein</fullName>
    </submittedName>
</protein>
<comment type="caution">
    <text evidence="1">The sequence shown here is derived from an EMBL/GenBank/DDBJ whole genome shotgun (WGS) entry which is preliminary data.</text>
</comment>
<organism evidence="1 2">
    <name type="scientific">Plesiocystis pacifica SIR-1</name>
    <dbReference type="NCBI Taxonomy" id="391625"/>
    <lineage>
        <taxon>Bacteria</taxon>
        <taxon>Pseudomonadati</taxon>
        <taxon>Myxococcota</taxon>
        <taxon>Polyangia</taxon>
        <taxon>Nannocystales</taxon>
        <taxon>Nannocystaceae</taxon>
        <taxon>Plesiocystis</taxon>
    </lineage>
</organism>
<gene>
    <name evidence="1" type="ORF">PPSIR1_22369</name>
</gene>
<dbReference type="EMBL" id="ABCS01000002">
    <property type="protein sequence ID" value="EDM81709.1"/>
    <property type="molecule type" value="Genomic_DNA"/>
</dbReference>
<name>A6FXX1_9BACT</name>
<sequence length="154" mass="17389">MRVSHVGSWPERQLVQRSFTIRWTHGCVITRLHAVLRDDARTRGSMQGWAETMAELIPQTGPAHVAIFDTRKASAIPRELWLELAQMIHALPRQPLRRALVVGEGLVGDNHAETAQLITAGRVRVFEPCEHDALPAWVAAAGTLERRRAEYFIR</sequence>
<accession>A6FXX1</accession>